<gene>
    <name evidence="2" type="ORF">GCM10009627_30220</name>
</gene>
<organism evidence="2 3">
    <name type="scientific">Curtobacterium herbarum</name>
    <dbReference type="NCBI Taxonomy" id="150122"/>
    <lineage>
        <taxon>Bacteria</taxon>
        <taxon>Bacillati</taxon>
        <taxon>Actinomycetota</taxon>
        <taxon>Actinomycetes</taxon>
        <taxon>Micrococcales</taxon>
        <taxon>Microbacteriaceae</taxon>
        <taxon>Curtobacterium</taxon>
    </lineage>
</organism>
<name>A0ABN1ZGL0_9MICO</name>
<protein>
    <submittedName>
        <fullName evidence="2">Uncharacterized protein</fullName>
    </submittedName>
</protein>
<evidence type="ECO:0000313" key="2">
    <source>
        <dbReference type="EMBL" id="GAA1494676.1"/>
    </source>
</evidence>
<comment type="caution">
    <text evidence="2">The sequence shown here is derived from an EMBL/GenBank/DDBJ whole genome shotgun (WGS) entry which is preliminary data.</text>
</comment>
<proteinExistence type="predicted"/>
<feature type="region of interest" description="Disordered" evidence="1">
    <location>
        <begin position="1"/>
        <end position="69"/>
    </location>
</feature>
<reference evidence="2 3" key="1">
    <citation type="journal article" date="2019" name="Int. J. Syst. Evol. Microbiol.">
        <title>The Global Catalogue of Microorganisms (GCM) 10K type strain sequencing project: providing services to taxonomists for standard genome sequencing and annotation.</title>
        <authorList>
            <consortium name="The Broad Institute Genomics Platform"/>
            <consortium name="The Broad Institute Genome Sequencing Center for Infectious Disease"/>
            <person name="Wu L."/>
            <person name="Ma J."/>
        </authorList>
    </citation>
    <scope>NUCLEOTIDE SEQUENCE [LARGE SCALE GENOMIC DNA]</scope>
    <source>
        <strain evidence="2 3">JCM 12140</strain>
    </source>
</reference>
<dbReference type="EMBL" id="BAAAJX010000017">
    <property type="protein sequence ID" value="GAA1494676.1"/>
    <property type="molecule type" value="Genomic_DNA"/>
</dbReference>
<evidence type="ECO:0000313" key="3">
    <source>
        <dbReference type="Proteomes" id="UP001501742"/>
    </source>
</evidence>
<feature type="compositionally biased region" description="Gly residues" evidence="1">
    <location>
        <begin position="1"/>
        <end position="10"/>
    </location>
</feature>
<accession>A0ABN1ZGL0</accession>
<sequence>MVLLGGGRPGSTGRVDHAAGADEENLGRGAEGTPSVGYQDGKEVRTRHRRCGGGAPRTRPVSGRRTDRW</sequence>
<keyword evidence="3" id="KW-1185">Reference proteome</keyword>
<dbReference type="Proteomes" id="UP001501742">
    <property type="component" value="Unassembled WGS sequence"/>
</dbReference>
<evidence type="ECO:0000256" key="1">
    <source>
        <dbReference type="SAM" id="MobiDB-lite"/>
    </source>
</evidence>